<reference evidence="2" key="1">
    <citation type="journal article" date="2014" name="Genome Announc.">
        <title>Genome sequence of the yeast Cyberlindnera fabianii (Hansenula fabianii).</title>
        <authorList>
            <person name="Freel K.C."/>
            <person name="Sarilar V."/>
            <person name="Neuveglise C."/>
            <person name="Devillers H."/>
            <person name="Friedrich A."/>
            <person name="Schacherer J."/>
        </authorList>
    </citation>
    <scope>NUCLEOTIDE SEQUENCE</scope>
    <source>
        <strain evidence="2">YJS4271</strain>
    </source>
</reference>
<proteinExistence type="predicted"/>
<evidence type="ECO:0000313" key="2">
    <source>
        <dbReference type="EMBL" id="CDR40573.1"/>
    </source>
</evidence>
<dbReference type="OrthoDB" id="550575at2759"/>
<dbReference type="InterPro" id="IPR036047">
    <property type="entry name" value="F-box-like_dom_sf"/>
</dbReference>
<dbReference type="VEuPathDB" id="FungiDB:BON22_2184"/>
<sequence length="591" mass="67938">MRPSWAHRGEEIAITREKTHSCSRWLMSTNHRSTDTPPTTSKRARRHLMALHALDFPIEIWVQVCTTLAIPDLLSLRSVHSSVRRFVESNEVWAPLVRQRWFSSDDSRMDLFHSIEEMRDYYIKRNELDKRIVKTLKKRPFVMQDGWWLSSLGEDAVPVLVQMKKDKSDLTTRYYASSALDVIRMRMVHKSLKEYFEDEQFNKPAPLEDMYLKLCLYDREYDTLLGIRRAIIDSTIKHVEENPLYQSSKTTTAKVLVIITTLASEIRRRVDSGFTDNTLENFVILRFYAGETEGTQPMQFAVIQRIASLLNIETTISKSFLIVKDPTVRSGHTYISLKKDLSRPKVFSLHEIYSFIRRSNPRDPINTLTELTVPLTIPQVLISLLEFRHTHSLAHSQELMQGSYMYRDAYPISKNHIRSSMVDVYALCLCALGRTRGMEGLDAGEFTHLAGKFPFMAAFVDDELFVDRRLGFKLDALTSFKREAGQDRQGMDGPSEGVAPVRIGEVVLHTVGYYSIVCGCSVNGRDVFYSLTNGIEARQERVTPVKKGDITTELVQLLTNEYDVGRYFQKFDANEGLFIPTAEHAKAYKKP</sequence>
<feature type="domain" description="F-box" evidence="1">
    <location>
        <begin position="50"/>
        <end position="96"/>
    </location>
</feature>
<name>A0A061ASH0_CYBFA</name>
<dbReference type="SUPFAM" id="SSF81383">
    <property type="entry name" value="F-box domain"/>
    <property type="match status" value="1"/>
</dbReference>
<accession>A0A061ASH0</accession>
<gene>
    <name evidence="2" type="ORF">CYFA0S_05e01992g</name>
</gene>
<dbReference type="InterPro" id="IPR001810">
    <property type="entry name" value="F-box_dom"/>
</dbReference>
<dbReference type="AlphaFoldDB" id="A0A061ASH0"/>
<organism evidence="2">
    <name type="scientific">Cyberlindnera fabianii</name>
    <name type="common">Yeast</name>
    <name type="synonym">Hansenula fabianii</name>
    <dbReference type="NCBI Taxonomy" id="36022"/>
    <lineage>
        <taxon>Eukaryota</taxon>
        <taxon>Fungi</taxon>
        <taxon>Dikarya</taxon>
        <taxon>Ascomycota</taxon>
        <taxon>Saccharomycotina</taxon>
        <taxon>Saccharomycetes</taxon>
        <taxon>Phaffomycetales</taxon>
        <taxon>Phaffomycetaceae</taxon>
        <taxon>Cyberlindnera</taxon>
    </lineage>
</organism>
<evidence type="ECO:0000259" key="1">
    <source>
        <dbReference type="PROSITE" id="PS50181"/>
    </source>
</evidence>
<protein>
    <submittedName>
        <fullName evidence="2">CYFA0S05e01992g1_1</fullName>
    </submittedName>
</protein>
<dbReference type="Pfam" id="PF00646">
    <property type="entry name" value="F-box"/>
    <property type="match status" value="1"/>
</dbReference>
<dbReference type="EMBL" id="LK052890">
    <property type="protein sequence ID" value="CDR40573.1"/>
    <property type="molecule type" value="Genomic_DNA"/>
</dbReference>
<dbReference type="PhylomeDB" id="A0A061ASH0"/>
<dbReference type="PROSITE" id="PS50181">
    <property type="entry name" value="FBOX"/>
    <property type="match status" value="1"/>
</dbReference>